<comment type="similarity">
    <text evidence="2">Belongs to the rickettsiale 17 kDa surface antigen family.</text>
</comment>
<feature type="domain" description="Glycine zipper 2TM" evidence="8">
    <location>
        <begin position="123"/>
        <end position="162"/>
    </location>
</feature>
<evidence type="ECO:0000256" key="1">
    <source>
        <dbReference type="ARBA" id="ARBA00004459"/>
    </source>
</evidence>
<evidence type="ECO:0000256" key="4">
    <source>
        <dbReference type="ARBA" id="ARBA00023136"/>
    </source>
</evidence>
<evidence type="ECO:0000313" key="10">
    <source>
        <dbReference type="Proteomes" id="UP000245890"/>
    </source>
</evidence>
<gene>
    <name evidence="9" type="ORF">DD559_18965</name>
</gene>
<dbReference type="RefSeq" id="WP_116470551.1">
    <property type="nucleotide sequence ID" value="NZ_QENQ01000001.1"/>
</dbReference>
<feature type="region of interest" description="Disordered" evidence="6">
    <location>
        <begin position="71"/>
        <end position="93"/>
    </location>
</feature>
<evidence type="ECO:0000259" key="8">
    <source>
        <dbReference type="Pfam" id="PF05433"/>
    </source>
</evidence>
<comment type="caution">
    <text evidence="9">The sequence shown here is derived from an EMBL/GenBank/DDBJ whole genome shotgun (WGS) entry which is preliminary data.</text>
</comment>
<dbReference type="PANTHER" id="PTHR35603">
    <property type="match status" value="1"/>
</dbReference>
<keyword evidence="4" id="KW-0472">Membrane</keyword>
<keyword evidence="10" id="KW-1185">Reference proteome</keyword>
<evidence type="ECO:0000256" key="6">
    <source>
        <dbReference type="SAM" id="MobiDB-lite"/>
    </source>
</evidence>
<proteinExistence type="inferred from homology"/>
<accession>A0A2U0SIM0</accession>
<keyword evidence="5" id="KW-0449">Lipoprotein</keyword>
<dbReference type="PANTHER" id="PTHR35603:SF2">
    <property type="entry name" value="OUTER MEMBRANE LIPOPROTEIN"/>
    <property type="match status" value="1"/>
</dbReference>
<evidence type="ECO:0000256" key="5">
    <source>
        <dbReference type="ARBA" id="ARBA00023288"/>
    </source>
</evidence>
<dbReference type="InterPro" id="IPR008816">
    <property type="entry name" value="Gly_zipper_2TM_dom"/>
</dbReference>
<feature type="signal peptide" evidence="7">
    <location>
        <begin position="1"/>
        <end position="23"/>
    </location>
</feature>
<organism evidence="9 10">
    <name type="scientific">Sphingomonas pokkalii</name>
    <dbReference type="NCBI Taxonomy" id="2175090"/>
    <lineage>
        <taxon>Bacteria</taxon>
        <taxon>Pseudomonadati</taxon>
        <taxon>Pseudomonadota</taxon>
        <taxon>Alphaproteobacteria</taxon>
        <taxon>Sphingomonadales</taxon>
        <taxon>Sphingomonadaceae</taxon>
        <taxon>Sphingomonas</taxon>
    </lineage>
</organism>
<protein>
    <recommendedName>
        <fullName evidence="3">17 kDa surface antigen</fullName>
    </recommendedName>
</protein>
<dbReference type="GO" id="GO:0009279">
    <property type="term" value="C:cell outer membrane"/>
    <property type="evidence" value="ECO:0007669"/>
    <property type="project" value="UniProtKB-SubCell"/>
</dbReference>
<feature type="chain" id="PRO_5015755052" description="17 kDa surface antigen" evidence="7">
    <location>
        <begin position="24"/>
        <end position="176"/>
    </location>
</feature>
<sequence length="176" mass="19351">MKHFVALAAVMAAGLSFAAPASAQSDPRYSSPDQERARFEAARDRFDREYRIFQQAADRYAQYSDWLAHAPPPPRIDIRDEGDYEPSRYYRPGSSERVLSADDRVYRGQDGRYYCKRPDGTTGLIVGAAAGGLFGNVISSRHSGTVGTLLGAIAGGAIGNSIDRNNQMNNQDVRCR</sequence>
<reference evidence="9 10" key="1">
    <citation type="submission" date="2018-05" db="EMBL/GenBank/DDBJ databases">
        <title>Description of Sphingomonas pokkalii sp nov, isolated from the rhizosphere of saline tolerant pokkali rice and its draft genome analysis.</title>
        <authorList>
            <person name="Menon R."/>
            <person name="Kumari S."/>
            <person name="Rameshkumar N."/>
        </authorList>
    </citation>
    <scope>NUCLEOTIDE SEQUENCE [LARGE SCALE GENOMIC DNA]</scope>
    <source>
        <strain evidence="9 10">L3B27</strain>
    </source>
</reference>
<dbReference type="EMBL" id="QENQ01000001">
    <property type="protein sequence ID" value="PVX31163.1"/>
    <property type="molecule type" value="Genomic_DNA"/>
</dbReference>
<dbReference type="Pfam" id="PF05433">
    <property type="entry name" value="Rick_17kDa_Anti"/>
    <property type="match status" value="1"/>
</dbReference>
<dbReference type="OrthoDB" id="7473723at2"/>
<comment type="subcellular location">
    <subcellularLocation>
        <location evidence="1">Cell outer membrane</location>
        <topology evidence="1">Lipid-anchor</topology>
    </subcellularLocation>
</comment>
<dbReference type="AlphaFoldDB" id="A0A2U0SIM0"/>
<dbReference type="Proteomes" id="UP000245890">
    <property type="component" value="Unassembled WGS sequence"/>
</dbReference>
<name>A0A2U0SIM0_9SPHN</name>
<evidence type="ECO:0000256" key="3">
    <source>
        <dbReference type="ARBA" id="ARBA00015281"/>
    </source>
</evidence>
<evidence type="ECO:0000313" key="9">
    <source>
        <dbReference type="EMBL" id="PVX31163.1"/>
    </source>
</evidence>
<evidence type="ECO:0000256" key="7">
    <source>
        <dbReference type="SAM" id="SignalP"/>
    </source>
</evidence>
<feature type="compositionally biased region" description="Basic and acidic residues" evidence="6">
    <location>
        <begin position="76"/>
        <end position="88"/>
    </location>
</feature>
<evidence type="ECO:0000256" key="2">
    <source>
        <dbReference type="ARBA" id="ARBA00008681"/>
    </source>
</evidence>
<dbReference type="InterPro" id="IPR051407">
    <property type="entry name" value="Bact_OM_lipoprot/Surf_antigen"/>
</dbReference>
<keyword evidence="7" id="KW-0732">Signal</keyword>